<comment type="caution">
    <text evidence="1">The sequence shown here is derived from an EMBL/GenBank/DDBJ whole genome shotgun (WGS) entry which is preliminary data.</text>
</comment>
<proteinExistence type="predicted"/>
<dbReference type="Proteomes" id="UP001459277">
    <property type="component" value="Unassembled WGS sequence"/>
</dbReference>
<evidence type="ECO:0000313" key="2">
    <source>
        <dbReference type="Proteomes" id="UP001459277"/>
    </source>
</evidence>
<evidence type="ECO:0000313" key="1">
    <source>
        <dbReference type="EMBL" id="KAL0006661.1"/>
    </source>
</evidence>
<evidence type="ECO:0008006" key="3">
    <source>
        <dbReference type="Google" id="ProtNLM"/>
    </source>
</evidence>
<gene>
    <name evidence="1" type="ORF">SO802_008163</name>
</gene>
<sequence>MWTSHPSCKEMIQLAWRSQNAGSRAAQLYSKLQKVRPDSSSWNKTVFGKVETEVKNKLALLQDIQNTIVNEDDVRREKCIREEVEILLNKEEQMWAQKARCDWILKGDRNKRFFQTIVKQRRAKSSILQLKDRNENLTDKPEEIEGILVEHFKSSYEDQNALSVDDILQELQGINIPQLTAQQCLELSKPITNFEIECTVFQLGPHKAPGPDGIPAYFFRNTGIFLDQTSLTLSKPSSTQGLYSNPSTKHSLASSQRTITLMRSPTLGP</sequence>
<dbReference type="EMBL" id="JAZDWU010000003">
    <property type="protein sequence ID" value="KAL0006661.1"/>
    <property type="molecule type" value="Genomic_DNA"/>
</dbReference>
<protein>
    <recommendedName>
        <fullName evidence="3">Reverse transcriptase</fullName>
    </recommendedName>
</protein>
<organism evidence="1 2">
    <name type="scientific">Lithocarpus litseifolius</name>
    <dbReference type="NCBI Taxonomy" id="425828"/>
    <lineage>
        <taxon>Eukaryota</taxon>
        <taxon>Viridiplantae</taxon>
        <taxon>Streptophyta</taxon>
        <taxon>Embryophyta</taxon>
        <taxon>Tracheophyta</taxon>
        <taxon>Spermatophyta</taxon>
        <taxon>Magnoliopsida</taxon>
        <taxon>eudicotyledons</taxon>
        <taxon>Gunneridae</taxon>
        <taxon>Pentapetalae</taxon>
        <taxon>rosids</taxon>
        <taxon>fabids</taxon>
        <taxon>Fagales</taxon>
        <taxon>Fagaceae</taxon>
        <taxon>Lithocarpus</taxon>
    </lineage>
</organism>
<reference evidence="1 2" key="1">
    <citation type="submission" date="2024-01" db="EMBL/GenBank/DDBJ databases">
        <title>A telomere-to-telomere, gap-free genome of sweet tea (Lithocarpus litseifolius).</title>
        <authorList>
            <person name="Zhou J."/>
        </authorList>
    </citation>
    <scope>NUCLEOTIDE SEQUENCE [LARGE SCALE GENOMIC DNA]</scope>
    <source>
        <strain evidence="1">Zhou-2022a</strain>
        <tissue evidence="1">Leaf</tissue>
    </source>
</reference>
<name>A0AAW2DBZ5_9ROSI</name>
<keyword evidence="2" id="KW-1185">Reference proteome</keyword>
<accession>A0AAW2DBZ5</accession>
<dbReference type="AlphaFoldDB" id="A0AAW2DBZ5"/>